<feature type="transmembrane region" description="Helical" evidence="8">
    <location>
        <begin position="110"/>
        <end position="130"/>
    </location>
</feature>
<dbReference type="GO" id="GO:0005886">
    <property type="term" value="C:plasma membrane"/>
    <property type="evidence" value="ECO:0007669"/>
    <property type="project" value="UniProtKB-SubCell"/>
</dbReference>
<evidence type="ECO:0000256" key="6">
    <source>
        <dbReference type="ARBA" id="ARBA00022989"/>
    </source>
</evidence>
<feature type="transmembrane region" description="Helical" evidence="8">
    <location>
        <begin position="211"/>
        <end position="230"/>
    </location>
</feature>
<sequence>MAFAQVFSGAACNRIPFALPVLIALNGQGYRPKPGRCMFELNLMFFVVAIPAVIFAGISKGGFGSGVAFASSSILALILEPGQALALMLPILMVIDVATLGPYWKRWSWPDSRLLILGAVPGVALGAWLYRATDDDLLRLLIGGISIGFVVWHVSQSKGWVRGFTNRLPAPAGLFAGLVAGFTSFVSHAGGPPAAVYLLSQRLSKTEFQASTVLAFWVINITKFVPYAYLGLFTWHTAWADLLLTPFAILGAWLGVRAHFMLSERLFFGIAYVLLTLTGSKLIWDALT</sequence>
<feature type="transmembrane region" description="Helical" evidence="8">
    <location>
        <begin position="266"/>
        <end position="284"/>
    </location>
</feature>
<evidence type="ECO:0000256" key="2">
    <source>
        <dbReference type="ARBA" id="ARBA00009142"/>
    </source>
</evidence>
<feature type="transmembrane region" description="Helical" evidence="8">
    <location>
        <begin position="174"/>
        <end position="199"/>
    </location>
</feature>
<keyword evidence="6 8" id="KW-1133">Transmembrane helix</keyword>
<dbReference type="EMBL" id="CYPS01000036">
    <property type="protein sequence ID" value="CUH43526.1"/>
    <property type="molecule type" value="Genomic_DNA"/>
</dbReference>
<accession>A0A0P1E5H8</accession>
<keyword evidence="7 8" id="KW-0472">Membrane</keyword>
<evidence type="ECO:0000256" key="4">
    <source>
        <dbReference type="ARBA" id="ARBA00022475"/>
    </source>
</evidence>
<feature type="transmembrane region" description="Helical" evidence="8">
    <location>
        <begin position="137"/>
        <end position="154"/>
    </location>
</feature>
<protein>
    <recommendedName>
        <fullName evidence="8">Probable membrane transporter protein</fullName>
    </recommendedName>
</protein>
<keyword evidence="10" id="KW-1185">Reference proteome</keyword>
<evidence type="ECO:0000313" key="10">
    <source>
        <dbReference type="Proteomes" id="UP000050786"/>
    </source>
</evidence>
<dbReference type="PANTHER" id="PTHR30269:SF37">
    <property type="entry name" value="MEMBRANE TRANSPORTER PROTEIN"/>
    <property type="match status" value="1"/>
</dbReference>
<evidence type="ECO:0000313" key="9">
    <source>
        <dbReference type="EMBL" id="CUH43526.1"/>
    </source>
</evidence>
<dbReference type="InterPro" id="IPR002781">
    <property type="entry name" value="TM_pro_TauE-like"/>
</dbReference>
<evidence type="ECO:0000256" key="1">
    <source>
        <dbReference type="ARBA" id="ARBA00004651"/>
    </source>
</evidence>
<dbReference type="Pfam" id="PF01925">
    <property type="entry name" value="TauE"/>
    <property type="match status" value="1"/>
</dbReference>
<reference evidence="10" key="1">
    <citation type="submission" date="2015-09" db="EMBL/GenBank/DDBJ databases">
        <authorList>
            <person name="Rodrigo-Torres L."/>
            <person name="Arahal D.R."/>
        </authorList>
    </citation>
    <scope>NUCLEOTIDE SEQUENCE [LARGE SCALE GENOMIC DNA]</scope>
    <source>
        <strain evidence="10">CECT 4293</strain>
    </source>
</reference>
<comment type="subcellular location">
    <subcellularLocation>
        <location evidence="1 8">Cell membrane</location>
        <topology evidence="1 8">Multi-pass membrane protein</topology>
    </subcellularLocation>
</comment>
<name>A0A0P1E5H8_9RHOB</name>
<evidence type="ECO:0000256" key="5">
    <source>
        <dbReference type="ARBA" id="ARBA00022692"/>
    </source>
</evidence>
<proteinExistence type="inferred from homology"/>
<dbReference type="InterPro" id="IPR052017">
    <property type="entry name" value="TSUP"/>
</dbReference>
<feature type="transmembrane region" description="Helical" evidence="8">
    <location>
        <begin position="37"/>
        <end position="56"/>
    </location>
</feature>
<dbReference type="Proteomes" id="UP000050786">
    <property type="component" value="Unassembled WGS sequence"/>
</dbReference>
<evidence type="ECO:0000256" key="3">
    <source>
        <dbReference type="ARBA" id="ARBA00022448"/>
    </source>
</evidence>
<organism evidence="9 10">
    <name type="scientific">Ruegeria atlantica</name>
    <dbReference type="NCBI Taxonomy" id="81569"/>
    <lineage>
        <taxon>Bacteria</taxon>
        <taxon>Pseudomonadati</taxon>
        <taxon>Pseudomonadota</taxon>
        <taxon>Alphaproteobacteria</taxon>
        <taxon>Rhodobacterales</taxon>
        <taxon>Roseobacteraceae</taxon>
        <taxon>Ruegeria</taxon>
    </lineage>
</organism>
<keyword evidence="3" id="KW-0813">Transport</keyword>
<evidence type="ECO:0000256" key="7">
    <source>
        <dbReference type="ARBA" id="ARBA00023136"/>
    </source>
</evidence>
<dbReference type="AlphaFoldDB" id="A0A0P1E5H8"/>
<feature type="transmembrane region" description="Helical" evidence="8">
    <location>
        <begin position="236"/>
        <end position="254"/>
    </location>
</feature>
<feature type="transmembrane region" description="Helical" evidence="8">
    <location>
        <begin position="6"/>
        <end position="25"/>
    </location>
</feature>
<evidence type="ECO:0000256" key="8">
    <source>
        <dbReference type="RuleBase" id="RU363041"/>
    </source>
</evidence>
<comment type="similarity">
    <text evidence="2 8">Belongs to the 4-toluene sulfonate uptake permease (TSUP) (TC 2.A.102) family.</text>
</comment>
<keyword evidence="5 8" id="KW-0812">Transmembrane</keyword>
<keyword evidence="4 8" id="KW-1003">Cell membrane</keyword>
<gene>
    <name evidence="9" type="ORF">RUM4293_02421</name>
</gene>
<dbReference type="PANTHER" id="PTHR30269">
    <property type="entry name" value="TRANSMEMBRANE PROTEIN YFCA"/>
    <property type="match status" value="1"/>
</dbReference>